<dbReference type="GO" id="GO:0016579">
    <property type="term" value="P:protein deubiquitination"/>
    <property type="evidence" value="ECO:0007669"/>
    <property type="project" value="InterPro"/>
</dbReference>
<dbReference type="Proteomes" id="UP000001542">
    <property type="component" value="Unassembled WGS sequence"/>
</dbReference>
<dbReference type="PROSITE" id="PS50235">
    <property type="entry name" value="USP_3"/>
    <property type="match status" value="1"/>
</dbReference>
<dbReference type="SUPFAM" id="SSF54001">
    <property type="entry name" value="Cysteine proteinases"/>
    <property type="match status" value="1"/>
</dbReference>
<dbReference type="InterPro" id="IPR050164">
    <property type="entry name" value="Peptidase_C19"/>
</dbReference>
<dbReference type="FunFam" id="3.10.20.90:FF:000565">
    <property type="entry name" value="Clan CA, family C19, ubiquitin hydrolase-like cysteine peptidase"/>
    <property type="match status" value="1"/>
</dbReference>
<dbReference type="FunFam" id="3.90.70.10:FF:000145">
    <property type="entry name" value="Clan CA, family C19, ubiquitin hydrolase-like cysteine peptidase"/>
    <property type="match status" value="1"/>
</dbReference>
<dbReference type="KEGG" id="tva:4749248"/>
<name>A2FU72_TRIV3</name>
<dbReference type="VEuPathDB" id="TrichDB:TVAG_422470"/>
<dbReference type="VEuPathDB" id="TrichDB:TVAGG3_0737530"/>
<protein>
    <submittedName>
        <fullName evidence="3">Clan CA, family C19, ubiquitin hydrolase-like cysteine peptidase</fullName>
    </submittedName>
</protein>
<accession>A2FU72</accession>
<dbReference type="SMR" id="A2FU72"/>
<evidence type="ECO:0000313" key="3">
    <source>
        <dbReference type="EMBL" id="EAX91552.1"/>
    </source>
</evidence>
<reference evidence="3" key="2">
    <citation type="journal article" date="2007" name="Science">
        <title>Draft genome sequence of the sexually transmitted pathogen Trichomonas vaginalis.</title>
        <authorList>
            <person name="Carlton J.M."/>
            <person name="Hirt R.P."/>
            <person name="Silva J.C."/>
            <person name="Delcher A.L."/>
            <person name="Schatz M."/>
            <person name="Zhao Q."/>
            <person name="Wortman J.R."/>
            <person name="Bidwell S.L."/>
            <person name="Alsmark U.C.M."/>
            <person name="Besteiro S."/>
            <person name="Sicheritz-Ponten T."/>
            <person name="Noel C.J."/>
            <person name="Dacks J.B."/>
            <person name="Foster P.G."/>
            <person name="Simillion C."/>
            <person name="Van de Peer Y."/>
            <person name="Miranda-Saavedra D."/>
            <person name="Barton G.J."/>
            <person name="Westrop G.D."/>
            <person name="Mueller S."/>
            <person name="Dessi D."/>
            <person name="Fiori P.L."/>
            <person name="Ren Q."/>
            <person name="Paulsen I."/>
            <person name="Zhang H."/>
            <person name="Bastida-Corcuera F.D."/>
            <person name="Simoes-Barbosa A."/>
            <person name="Brown M.T."/>
            <person name="Hayes R.D."/>
            <person name="Mukherjee M."/>
            <person name="Okumura C.Y."/>
            <person name="Schneider R."/>
            <person name="Smith A.J."/>
            <person name="Vanacova S."/>
            <person name="Villalvazo M."/>
            <person name="Haas B.J."/>
            <person name="Pertea M."/>
            <person name="Feldblyum T.V."/>
            <person name="Utterback T.R."/>
            <person name="Shu C.L."/>
            <person name="Osoegawa K."/>
            <person name="de Jong P.J."/>
            <person name="Hrdy I."/>
            <person name="Horvathova L."/>
            <person name="Zubacova Z."/>
            <person name="Dolezal P."/>
            <person name="Malik S.B."/>
            <person name="Logsdon J.M. Jr."/>
            <person name="Henze K."/>
            <person name="Gupta A."/>
            <person name="Wang C.C."/>
            <person name="Dunne R.L."/>
            <person name="Upcroft J.A."/>
            <person name="Upcroft P."/>
            <person name="White O."/>
            <person name="Salzberg S.L."/>
            <person name="Tang P."/>
            <person name="Chiu C.-H."/>
            <person name="Lee Y.-S."/>
            <person name="Embley T.M."/>
            <person name="Coombs G.H."/>
            <person name="Mottram J.C."/>
            <person name="Tachezy J."/>
            <person name="Fraser-Liggett C.M."/>
            <person name="Johnson P.J."/>
        </authorList>
    </citation>
    <scope>NUCLEOTIDE SEQUENCE [LARGE SCALE GENOMIC DNA]</scope>
    <source>
        <strain evidence="3">G3</strain>
    </source>
</reference>
<organism evidence="3 4">
    <name type="scientific">Trichomonas vaginalis (strain ATCC PRA-98 / G3)</name>
    <dbReference type="NCBI Taxonomy" id="412133"/>
    <lineage>
        <taxon>Eukaryota</taxon>
        <taxon>Metamonada</taxon>
        <taxon>Parabasalia</taxon>
        <taxon>Trichomonadida</taxon>
        <taxon>Trichomonadidae</taxon>
        <taxon>Trichomonas</taxon>
    </lineage>
</organism>
<dbReference type="GO" id="GO:0004843">
    <property type="term" value="F:cysteine-type deubiquitinase activity"/>
    <property type="evidence" value="ECO:0000318"/>
    <property type="project" value="GO_Central"/>
</dbReference>
<dbReference type="OrthoDB" id="289038at2759"/>
<evidence type="ECO:0000256" key="1">
    <source>
        <dbReference type="ARBA" id="ARBA00022786"/>
    </source>
</evidence>
<dbReference type="InterPro" id="IPR018200">
    <property type="entry name" value="USP_CS"/>
</dbReference>
<dbReference type="GO" id="GO:0005829">
    <property type="term" value="C:cytosol"/>
    <property type="evidence" value="ECO:0000318"/>
    <property type="project" value="GO_Central"/>
</dbReference>
<dbReference type="eggNOG" id="KOG1863">
    <property type="taxonomic scope" value="Eukaryota"/>
</dbReference>
<reference evidence="3" key="1">
    <citation type="submission" date="2006-10" db="EMBL/GenBank/DDBJ databases">
        <authorList>
            <person name="Amadeo P."/>
            <person name="Zhao Q."/>
            <person name="Wortman J."/>
            <person name="Fraser-Liggett C."/>
            <person name="Carlton J."/>
        </authorList>
    </citation>
    <scope>NUCLEOTIDE SEQUENCE</scope>
    <source>
        <strain evidence="3">G3</strain>
    </source>
</reference>
<dbReference type="InterPro" id="IPR038765">
    <property type="entry name" value="Papain-like_cys_pep_sf"/>
</dbReference>
<dbReference type="PROSITE" id="PS00972">
    <property type="entry name" value="USP_1"/>
    <property type="match status" value="1"/>
</dbReference>
<keyword evidence="4" id="KW-1185">Reference proteome</keyword>
<dbReference type="InterPro" id="IPR024729">
    <property type="entry name" value="USP7_ICP0-binding_dom"/>
</dbReference>
<dbReference type="Pfam" id="PF00443">
    <property type="entry name" value="UCH"/>
    <property type="match status" value="1"/>
</dbReference>
<dbReference type="Gene3D" id="3.90.70.10">
    <property type="entry name" value="Cysteine proteinases"/>
    <property type="match status" value="1"/>
</dbReference>
<dbReference type="PANTHER" id="PTHR24006">
    <property type="entry name" value="UBIQUITIN CARBOXYL-TERMINAL HYDROLASE"/>
    <property type="match status" value="1"/>
</dbReference>
<dbReference type="InParanoid" id="A2FU72"/>
<dbReference type="PROSITE" id="PS00973">
    <property type="entry name" value="USP_2"/>
    <property type="match status" value="1"/>
</dbReference>
<dbReference type="GO" id="GO:0031647">
    <property type="term" value="P:regulation of protein stability"/>
    <property type="evidence" value="ECO:0000318"/>
    <property type="project" value="GO_Central"/>
</dbReference>
<dbReference type="RefSeq" id="XP_001304482.1">
    <property type="nucleotide sequence ID" value="XM_001304481.1"/>
</dbReference>
<feature type="domain" description="USP" evidence="2">
    <location>
        <begin position="177"/>
        <end position="481"/>
    </location>
</feature>
<dbReference type="AlphaFoldDB" id="A2FU72"/>
<gene>
    <name evidence="3" type="ORF">TVAG_422470</name>
</gene>
<dbReference type="InterPro" id="IPR001394">
    <property type="entry name" value="Peptidase_C19_UCH"/>
</dbReference>
<sequence length="1106" mass="128461">MECSDSYSEEEEEEESIIKRWIIQGIDSLKNQDIKSKMYHANGSDITYYFYLENYSDDNTPIKFHIVFPTIEYALKLLIEVKIANKNSAIKGKQIVCIEKANDDSSFCLNNTWKYLLDPENKFMINNNLFVEVKLSEYVEKQSVQFKTPSDSTTKQVYSSVSKSSCAIYSKDETGYVGLQNQGATCYMNSMLQALYHIPEFRRLIYQMDVNSIEGANKDIPINLQRLFCQLQFSDTAPNTKALTKSFGWNSLATFIQHDVQEFARILIDKIELKLNKTPLQGKIAEMFRGEFTSFVRCPDCGYESSTTESFYDISLEVKDTKDLKISLKKYTEKELLTDENQYNIEGKGRFNAEKGIEFTKFPPILNFHLNRSEYDPEKEQIVKIDSRFEFPESIDLNEFLAENSDQKNSSQIYSLFGVLVHSGTVNYGHYCAFLRTSSNDPQWYEFNDTCVQKVSKEKAVDDNYGGASNFSGYYLIYVRNSDAERIFKPVTDDEVPEALREWYRNKTEHRSPKKAGDENLFLYTEDSIKWTTRLGMPSFVCSDKKRSIRIEGGKITGKELYDKCAHEFQWNRDEIKVWRLYYNNVPSSVVDDDNTQISLFYKNFFVTKSDKNSEVQKNFNDYIYVYCCFFFTDAEMPLQYIGNFIIQKTSTIKDLASLVNERIGYPADTPLECYELMTNEPLKIEITDDSGELRTFENYCVSSGSIYIFEVAKHHIRPNTTTFEILPPLSEEDKHILHSSSRSYLNQSQSSSFSSKYELYEDNRTEELSKIQKIQKIPKIPKPEKQVPVFFYDEEDSSDDIDEQCNKKKSISAFFEQDKKLLKCQIYSYKARDERLATIVIHSTLSIEELTLFLSKCLNFDYNPEEDAICIYRITHNGMSLMYEGTISYYLQEHLGINGYFTLFVDFEKRITFDELSKRTLINVTFRNEDNQIKSSLIRMNLKSSTAEIVNDALTEFNEEITESMSVFNVVDHRIVGLADCESIFDSYLCQDLIITSYDDSSLSCFFCFTVICGCWQRFVGIPGSVVLNESDTSKSLKKRLNVDDDWNLVISQNSNFLVRNNEFVGLSLSYKNGLVRDDENVLQKWRERDDGTDTIFFVRFEQKS</sequence>
<dbReference type="GO" id="GO:0005634">
    <property type="term" value="C:nucleus"/>
    <property type="evidence" value="ECO:0000318"/>
    <property type="project" value="GO_Central"/>
</dbReference>
<keyword evidence="3" id="KW-0378">Hydrolase</keyword>
<dbReference type="Pfam" id="PF12436">
    <property type="entry name" value="USP7_ICP0_bdg"/>
    <property type="match status" value="1"/>
</dbReference>
<proteinExistence type="predicted"/>
<dbReference type="EMBL" id="DS114028">
    <property type="protein sequence ID" value="EAX91552.1"/>
    <property type="molecule type" value="Genomic_DNA"/>
</dbReference>
<evidence type="ECO:0000313" key="4">
    <source>
        <dbReference type="Proteomes" id="UP000001542"/>
    </source>
</evidence>
<keyword evidence="1" id="KW-0833">Ubl conjugation pathway</keyword>
<dbReference type="PANTHER" id="PTHR24006:SF747">
    <property type="entry name" value="UBIQUITIN CARBOXYL-TERMINAL HYDROLASE 20"/>
    <property type="match status" value="1"/>
</dbReference>
<dbReference type="InterPro" id="IPR028889">
    <property type="entry name" value="USP"/>
</dbReference>
<evidence type="ECO:0000259" key="2">
    <source>
        <dbReference type="PROSITE" id="PS50235"/>
    </source>
</evidence>
<dbReference type="Gene3D" id="3.10.20.90">
    <property type="entry name" value="Phosphatidylinositol 3-kinase Catalytic Subunit, Chain A, domain 1"/>
    <property type="match status" value="1"/>
</dbReference>
<dbReference type="STRING" id="5722.A2FU72"/>